<dbReference type="Gene3D" id="3.90.1150.200">
    <property type="match status" value="1"/>
</dbReference>
<dbReference type="SUPFAM" id="SSF159888">
    <property type="entry name" value="YdhG-like"/>
    <property type="match status" value="1"/>
</dbReference>
<accession>A0A1I0WIH2</accession>
<evidence type="ECO:0000259" key="1">
    <source>
        <dbReference type="Pfam" id="PF08818"/>
    </source>
</evidence>
<sequence>MATKVWDKQNDQWSEEIELLKSIVNKTNLVETTKWGGIVYTYNDKNVLGIGGFKSYVGLWFFNGVYLKDEANVLINAQEGVTKALRQWRFASKSEINEELILVYIAEAIQIEKEGKSYKPEKKEIIISDFFQNFINENPEIAKAFELFSPYKQKEFIEYIDTAKQEKTKLDRLEKIKPMILEGKGLNDKYR</sequence>
<name>A0A1I0WIH2_9FLAO</name>
<dbReference type="STRING" id="498292.SAMN05660845_0765"/>
<protein>
    <submittedName>
        <fullName evidence="2">Uncharacterized conserved protein YdeI, YjbR/CyaY-like superfamily, DUF1801 family</fullName>
    </submittedName>
</protein>
<dbReference type="InterPro" id="IPR014922">
    <property type="entry name" value="YdhG-like"/>
</dbReference>
<gene>
    <name evidence="2" type="ORF">SAMN05660845_0765</name>
</gene>
<proteinExistence type="predicted"/>
<dbReference type="Pfam" id="PF13376">
    <property type="entry name" value="OmdA"/>
    <property type="match status" value="1"/>
</dbReference>
<dbReference type="Pfam" id="PF08818">
    <property type="entry name" value="DUF1801"/>
    <property type="match status" value="1"/>
</dbReference>
<feature type="domain" description="YdhG-like" evidence="1">
    <location>
        <begin position="13"/>
        <end position="109"/>
    </location>
</feature>
<keyword evidence="3" id="KW-1185">Reference proteome</keyword>
<dbReference type="EMBL" id="FOJT01000002">
    <property type="protein sequence ID" value="SFA87746.1"/>
    <property type="molecule type" value="Genomic_DNA"/>
</dbReference>
<dbReference type="Proteomes" id="UP000199604">
    <property type="component" value="Unassembled WGS sequence"/>
</dbReference>
<dbReference type="OrthoDB" id="214150at2"/>
<reference evidence="3" key="1">
    <citation type="submission" date="2016-10" db="EMBL/GenBank/DDBJ databases">
        <authorList>
            <person name="Varghese N."/>
            <person name="Submissions S."/>
        </authorList>
    </citation>
    <scope>NUCLEOTIDE SEQUENCE [LARGE SCALE GENOMIC DNA]</scope>
    <source>
        <strain evidence="3">DSM 21789</strain>
    </source>
</reference>
<dbReference type="AlphaFoldDB" id="A0A1I0WIH2"/>
<dbReference type="RefSeq" id="WP_091474100.1">
    <property type="nucleotide sequence ID" value="NZ_FOJT01000002.1"/>
</dbReference>
<evidence type="ECO:0000313" key="3">
    <source>
        <dbReference type="Proteomes" id="UP000199604"/>
    </source>
</evidence>
<evidence type="ECO:0000313" key="2">
    <source>
        <dbReference type="EMBL" id="SFA87746.1"/>
    </source>
</evidence>
<organism evidence="2 3">
    <name type="scientific">Flavobacterium swingsii</name>
    <dbReference type="NCBI Taxonomy" id="498292"/>
    <lineage>
        <taxon>Bacteria</taxon>
        <taxon>Pseudomonadati</taxon>
        <taxon>Bacteroidota</taxon>
        <taxon>Flavobacteriia</taxon>
        <taxon>Flavobacteriales</taxon>
        <taxon>Flavobacteriaceae</taxon>
        <taxon>Flavobacterium</taxon>
    </lineage>
</organism>